<evidence type="ECO:0000256" key="5">
    <source>
        <dbReference type="ARBA" id="ARBA00023288"/>
    </source>
</evidence>
<feature type="domain" description="A kinase-anchoring proteins AKAP-5 and AKAP-12 calmodulin (CaM)-binding" evidence="8">
    <location>
        <begin position="875"/>
        <end position="895"/>
    </location>
</feature>
<dbReference type="GO" id="GO:0010739">
    <property type="term" value="P:positive regulation of protein kinase A signaling"/>
    <property type="evidence" value="ECO:0007669"/>
    <property type="project" value="InterPro"/>
</dbReference>
<keyword evidence="5" id="KW-0449">Lipoprotein</keyword>
<feature type="compositionally biased region" description="Polar residues" evidence="7">
    <location>
        <begin position="898"/>
        <end position="909"/>
    </location>
</feature>
<feature type="compositionally biased region" description="Acidic residues" evidence="7">
    <location>
        <begin position="179"/>
        <end position="189"/>
    </location>
</feature>
<evidence type="ECO:0000256" key="1">
    <source>
        <dbReference type="ARBA" id="ARBA00004635"/>
    </source>
</evidence>
<dbReference type="GO" id="GO:0005516">
    <property type="term" value="F:calmodulin binding"/>
    <property type="evidence" value="ECO:0007669"/>
    <property type="project" value="UniProtKB-KW"/>
</dbReference>
<keyword evidence="9" id="KW-1185">Reference proteome</keyword>
<feature type="compositionally biased region" description="Basic residues" evidence="7">
    <location>
        <begin position="924"/>
        <end position="933"/>
    </location>
</feature>
<feature type="coiled-coil region" evidence="6">
    <location>
        <begin position="1433"/>
        <end position="1492"/>
    </location>
</feature>
<dbReference type="GO" id="GO:0005737">
    <property type="term" value="C:cytoplasm"/>
    <property type="evidence" value="ECO:0007669"/>
    <property type="project" value="TreeGrafter"/>
</dbReference>
<feature type="region of interest" description="Disordered" evidence="7">
    <location>
        <begin position="310"/>
        <end position="371"/>
    </location>
</feature>
<dbReference type="GO" id="GO:0016020">
    <property type="term" value="C:membrane"/>
    <property type="evidence" value="ECO:0007669"/>
    <property type="project" value="UniProtKB-SubCell"/>
</dbReference>
<proteinExistence type="predicted"/>
<feature type="compositionally biased region" description="Polar residues" evidence="7">
    <location>
        <begin position="839"/>
        <end position="865"/>
    </location>
</feature>
<evidence type="ECO:0000313" key="9">
    <source>
        <dbReference type="Proteomes" id="UP001652741"/>
    </source>
</evidence>
<name>A0A1S3SRA3_SALSA</name>
<reference evidence="10" key="1">
    <citation type="submission" date="2025-08" db="UniProtKB">
        <authorList>
            <consortium name="RefSeq"/>
        </authorList>
    </citation>
    <scope>IDENTIFICATION</scope>
</reference>
<dbReference type="InterPro" id="IPR001573">
    <property type="entry name" value="AKAP_WSK"/>
</dbReference>
<feature type="domain" description="A kinase-anchoring proteins AKAP-5 and AKAP-12 calmodulin (CaM)-binding" evidence="8">
    <location>
        <begin position="746"/>
        <end position="766"/>
    </location>
</feature>
<keyword evidence="6" id="KW-0175">Coiled coil</keyword>
<feature type="compositionally biased region" description="Basic and acidic residues" evidence="7">
    <location>
        <begin position="604"/>
        <end position="616"/>
    </location>
</feature>
<feature type="region of interest" description="Disordered" evidence="7">
    <location>
        <begin position="1010"/>
        <end position="1039"/>
    </location>
</feature>
<organism evidence="9 10">
    <name type="scientific">Salmo salar</name>
    <name type="common">Atlantic salmon</name>
    <dbReference type="NCBI Taxonomy" id="8030"/>
    <lineage>
        <taxon>Eukaryota</taxon>
        <taxon>Metazoa</taxon>
        <taxon>Chordata</taxon>
        <taxon>Craniata</taxon>
        <taxon>Vertebrata</taxon>
        <taxon>Euteleostomi</taxon>
        <taxon>Actinopterygii</taxon>
        <taxon>Neopterygii</taxon>
        <taxon>Teleostei</taxon>
        <taxon>Protacanthopterygii</taxon>
        <taxon>Salmoniformes</taxon>
        <taxon>Salmonidae</taxon>
        <taxon>Salmoninae</taxon>
        <taxon>Salmo</taxon>
    </lineage>
</organism>
<dbReference type="PANTHER" id="PTHR23209">
    <property type="entry name" value="A-KINASE ANCHOR PROTEIN 12"/>
    <property type="match status" value="1"/>
</dbReference>
<evidence type="ECO:0000256" key="6">
    <source>
        <dbReference type="SAM" id="Coils"/>
    </source>
</evidence>
<evidence type="ECO:0000256" key="7">
    <source>
        <dbReference type="SAM" id="MobiDB-lite"/>
    </source>
</evidence>
<accession>A0A1S3SRA3</accession>
<feature type="region of interest" description="Disordered" evidence="7">
    <location>
        <begin position="1"/>
        <end position="37"/>
    </location>
</feature>
<dbReference type="GO" id="GO:0007165">
    <property type="term" value="P:signal transduction"/>
    <property type="evidence" value="ECO:0007669"/>
    <property type="project" value="TreeGrafter"/>
</dbReference>
<feature type="region of interest" description="Disordered" evidence="7">
    <location>
        <begin position="603"/>
        <end position="631"/>
    </location>
</feature>
<dbReference type="PROSITE" id="PS51893">
    <property type="entry name" value="AKAP_CAM_BD"/>
    <property type="match status" value="2"/>
</dbReference>
<feature type="compositionally biased region" description="Basic and acidic residues" evidence="7">
    <location>
        <begin position="679"/>
        <end position="692"/>
    </location>
</feature>
<feature type="region of interest" description="Disordered" evidence="7">
    <location>
        <begin position="394"/>
        <end position="459"/>
    </location>
</feature>
<dbReference type="Proteomes" id="UP001652741">
    <property type="component" value="Chromosome ssa09"/>
</dbReference>
<feature type="compositionally biased region" description="Basic and acidic residues" evidence="7">
    <location>
        <begin position="106"/>
        <end position="118"/>
    </location>
</feature>
<keyword evidence="3" id="KW-0112">Calmodulin-binding</keyword>
<protein>
    <submittedName>
        <fullName evidence="10">A-kinase anchor protein 12</fullName>
    </submittedName>
</protein>
<gene>
    <name evidence="10" type="primary">LOC106611321</name>
</gene>
<evidence type="ECO:0000256" key="3">
    <source>
        <dbReference type="ARBA" id="ARBA00022860"/>
    </source>
</evidence>
<feature type="compositionally biased region" description="Basic and acidic residues" evidence="7">
    <location>
        <begin position="318"/>
        <end position="355"/>
    </location>
</feature>
<feature type="compositionally biased region" description="Basic and acidic residues" evidence="7">
    <location>
        <begin position="777"/>
        <end position="798"/>
    </location>
</feature>
<feature type="region of interest" description="Disordered" evidence="7">
    <location>
        <begin position="814"/>
        <end position="973"/>
    </location>
</feature>
<keyword evidence="2" id="KW-0597">Phosphoprotein</keyword>
<feature type="compositionally biased region" description="Basic and acidic residues" evidence="7">
    <location>
        <begin position="401"/>
        <end position="422"/>
    </location>
</feature>
<dbReference type="GO" id="GO:0090036">
    <property type="term" value="P:regulation of protein kinase C signaling"/>
    <property type="evidence" value="ECO:0007669"/>
    <property type="project" value="InterPro"/>
</dbReference>
<dbReference type="RefSeq" id="XP_014066870.2">
    <property type="nucleotide sequence ID" value="XM_014211395.2"/>
</dbReference>
<feature type="compositionally biased region" description="Basic and acidic residues" evidence="7">
    <location>
        <begin position="940"/>
        <end position="949"/>
    </location>
</feature>
<feature type="compositionally biased region" description="Basic and acidic residues" evidence="7">
    <location>
        <begin position="1016"/>
        <end position="1026"/>
    </location>
</feature>
<feature type="region of interest" description="Disordered" evidence="7">
    <location>
        <begin position="226"/>
        <end position="293"/>
    </location>
</feature>
<dbReference type="InterPro" id="IPR028540">
    <property type="entry name" value="AKAP12"/>
</dbReference>
<feature type="compositionally biased region" description="Basic and acidic residues" evidence="7">
    <location>
        <begin position="258"/>
        <end position="273"/>
    </location>
</feature>
<dbReference type="GO" id="GO:0051018">
    <property type="term" value="F:protein kinase A binding"/>
    <property type="evidence" value="ECO:0007669"/>
    <property type="project" value="InterPro"/>
</dbReference>
<dbReference type="PaxDb" id="8030-ENSSSAP00000091506"/>
<feature type="region of interest" description="Disordered" evidence="7">
    <location>
        <begin position="670"/>
        <end position="798"/>
    </location>
</feature>
<keyword evidence="4" id="KW-0472">Membrane</keyword>
<dbReference type="STRING" id="8030.ENSSSAP00000091506"/>
<feature type="compositionally biased region" description="Basic and acidic residues" evidence="7">
    <location>
        <begin position="7"/>
        <end position="17"/>
    </location>
</feature>
<dbReference type="GeneID" id="106611321"/>
<feature type="region of interest" description="Disordered" evidence="7">
    <location>
        <begin position="150"/>
        <end position="210"/>
    </location>
</feature>
<feature type="region of interest" description="Disordered" evidence="7">
    <location>
        <begin position="94"/>
        <end position="129"/>
    </location>
</feature>
<dbReference type="PANTHER" id="PTHR23209:SF4">
    <property type="entry name" value="A-KINASE ANCHOR PROTEIN 12"/>
    <property type="match status" value="1"/>
</dbReference>
<sequence length="2028" mass="221695">MGATESTRPEDSSKSEDGETVANEESANVVQDGESIDAKLLQKNGQISGLSEKAEDQTEEVNGLCEDGVVAEVGETNSSIVSQKEDIPEMIETLTEEVPPLENADSDGKESPDAHDEASTNETETEVKLNEVNDSFKKFFSSIGLKFTLKKDSDTIPEVSPKEEEGEAHTPEDSKDTEETTIDNAEENTEQSTPEDLTDDTIKECVGHTPELVDDALEAYIDEAPNTVVADSPVEPADDSTSRPTMTDLTFEEFLNETTKEQTTETIESKEEITPEEVAQAEGEAPATPIPIVEEMSPFKRFFLTGKIHKQVKQPMKQPKEEPKEEVMEEVKEEPKTEPKEEVNEEPKDEVKEEVIPTEETDTPAPTIPDVEEEIISPIKKFFTTGIFAGLKKNKNNLGEETPKDETVEKKHELQSIEKQEDVNTPEEAGLEQEQTKDEISPDVETIPVIEGKQNENEVQETVTDSLMAETSNVPELMMSKVHKTSDNREDVLEEQPATEELQTIISNGAELLSFQEEAKSKGSSVQDILEEQSPSWGFVTVITNEAETNDDKLLSSQEKAKSQESLEGQFHSWGFVTVTEYVPEEEPAPEVLLTVTSNEAETNEAKLLDSQEKAKSQGSPVQDILEEQSPSLGFHTVISNDAELLSSQEKAKNQGSPLRKLLYGAGLKKLSRKRRGKKSDELTRSGEHVAEDLLSSTESEEYQRGEHPASSTEELAAEQVKMSAPLGSSHESDSDVTSDGERKKDGTWTSFKKLMTPTRRPKRSSESEDELALVGSHEEPKQSEGEQVLEHFTEETKKKVEISVSWEALLCGSAKRRGRKTSDSEEEAPMNEGETLSEPGNTAESSLDSSQEGGYEHLTSSPEQAVSPLGSEGGSTWKSLKKLVTSNRKAKTEEASKVSSPEQMASDSEITKEESLFSLKKLIPGRKKRKHGGKQEPISSDKADKGVGSDDEEDSETPAVVPMSEFDAEELGEKHRILTEAVIETPLHITEEKTQPDVSRLVIESAVPKDTLPTEAEKAQAKDTVEQLAPSTSPTASKDFEDLTEFISKHQQLSDIPEEGVIEETIATQVSTAEEATRDDTIAEDLIELTSEAVTAPEPLDDESTEMVSAVSQLTEESPKTSGNTTPVPAEYELKDTEVLLHEAVETINRTPTLSSVITKDPHLEAAAVSVSPQILQTPKETEATVLTAHDKSYAVAICTGEESQQIDAVDESPVTHVVECPLEVSKVEPTELAPEETEESGAAGITTDEVHKAEDESIPIMHIDIEKDQLTEFVNELEEVRPVLVATVNSEEGVAQVEGKSIAEDTPQPDTEHLEVSVTDKLVFTQALKEVTLKEEKEEFMDVSEDSADMENAPVEETITCDDQDVATAMPDILKLESSNVLESLIGIVAPEVESSEKMDRVGAISPLIDSSMVQKGDMVVRKNVPSAQFVDGLEIRVQVADAEIKSAEETVETVLEVSSTDVTDHETLVQQVNAEIESAEAHVETTLELGSTDDHEITVQVADVELKSAQVIIESVLEVGLTDVTDHEIKVQEIDVEIESAEAIVDAVFVVLTDVKGHEIQVQVTDANAEIGSAEAILETALEVVSSTGVKEVLDICDKMEDKGEGENAIEKIEEAMFEEESSIITQEILQHVQQNSSEADSNVVPQSSEKAEIELTSEAKVSKSPEGIPVVAVTDAQGCTGVAAQVQKKIHLFENYLELNTQGNAHKLSDKETEPSISLEVDTVCEDRTTPETFAESTFEVDKVPDDIVPNTFVESCLQSNVQEVYGTEAEFIIASEVDSDSTSRHEKELVGMVVQSAKESVESFEKRLSIESHVHIHLHIEPRDTGVVSAGLDSPPLAIWPPQSSTAVDTDSFLKESIESASTTAKSAVNTDCVPTESMESTQLCEVSQIEQTNDTAPPVPLHTPPAPLHTTPASLHTTPAPLHIPPAPLHTRTELVVCTPKPEAEREQVMMNAEESILHTEDENDQEVWLDAEEDFGTVKSHVLEVLSNKMGGGVEETLQVSEEVFDIALEPQSFQSISENK</sequence>
<comment type="subcellular location">
    <subcellularLocation>
        <location evidence="1">Membrane</location>
        <topology evidence="1">Lipid-anchor</topology>
    </subcellularLocation>
</comment>
<evidence type="ECO:0000256" key="4">
    <source>
        <dbReference type="ARBA" id="ARBA00023136"/>
    </source>
</evidence>
<feature type="compositionally biased region" description="Basic and acidic residues" evidence="7">
    <location>
        <begin position="150"/>
        <end position="178"/>
    </location>
</feature>
<evidence type="ECO:0000256" key="2">
    <source>
        <dbReference type="ARBA" id="ARBA00022553"/>
    </source>
</evidence>
<evidence type="ECO:0000259" key="8">
    <source>
        <dbReference type="PROSITE" id="PS51893"/>
    </source>
</evidence>
<evidence type="ECO:0000313" key="10">
    <source>
        <dbReference type="RefSeq" id="XP_014066870.2"/>
    </source>
</evidence>